<dbReference type="EMBL" id="VJZA01000005">
    <property type="protein sequence ID" value="TVT24693.1"/>
    <property type="molecule type" value="Genomic_DNA"/>
</dbReference>
<proteinExistence type="predicted"/>
<dbReference type="Proteomes" id="UP000318578">
    <property type="component" value="Unassembled WGS sequence"/>
</dbReference>
<accession>A0A558AKA7</accession>
<dbReference type="AlphaFoldDB" id="A0A558AKA7"/>
<comment type="caution">
    <text evidence="4">The sequence shown here is derived from an EMBL/GenBank/DDBJ whole genome shotgun (WGS) entry which is preliminary data.</text>
</comment>
<keyword evidence="2" id="KW-1133">Transmembrane helix</keyword>
<keyword evidence="2" id="KW-0812">Transmembrane</keyword>
<sequence>MATHEQDIGAGASTEKPSVPPAGAVRCSDAERERTSSALYVAAGEGRLSMDEVEERLVQVYTARYRHELEATSADLPAPAAASAGWRPIATMARRQLAAEVAALTGRGAASRRHRVVLALAAFAMVLFFVVTVTLALHGIAGDGPEHHDFGAGRGPG</sequence>
<name>A0A558AKA7_9PSEU</name>
<evidence type="ECO:0000259" key="3">
    <source>
        <dbReference type="Pfam" id="PF08044"/>
    </source>
</evidence>
<reference evidence="4 5" key="1">
    <citation type="submission" date="2019-07" db="EMBL/GenBank/DDBJ databases">
        <title>New species of Amycolatopsis and Streptomyces.</title>
        <authorList>
            <person name="Duangmal K."/>
            <person name="Teo W.F.A."/>
            <person name="Lipun K."/>
        </authorList>
    </citation>
    <scope>NUCLEOTIDE SEQUENCE [LARGE SCALE GENOMIC DNA]</scope>
    <source>
        <strain evidence="4 5">JCM 30562</strain>
    </source>
</reference>
<organism evidence="4 5">
    <name type="scientific">Amycolatopsis acidiphila</name>
    <dbReference type="NCBI Taxonomy" id="715473"/>
    <lineage>
        <taxon>Bacteria</taxon>
        <taxon>Bacillati</taxon>
        <taxon>Actinomycetota</taxon>
        <taxon>Actinomycetes</taxon>
        <taxon>Pseudonocardiales</taxon>
        <taxon>Pseudonocardiaceae</taxon>
        <taxon>Amycolatopsis</taxon>
    </lineage>
</organism>
<evidence type="ECO:0000313" key="5">
    <source>
        <dbReference type="Proteomes" id="UP000318578"/>
    </source>
</evidence>
<evidence type="ECO:0000313" key="4">
    <source>
        <dbReference type="EMBL" id="TVT24693.1"/>
    </source>
</evidence>
<feature type="region of interest" description="Disordered" evidence="1">
    <location>
        <begin position="1"/>
        <end position="30"/>
    </location>
</feature>
<evidence type="ECO:0000256" key="2">
    <source>
        <dbReference type="SAM" id="Phobius"/>
    </source>
</evidence>
<gene>
    <name evidence="4" type="ORF">FNH06_04675</name>
</gene>
<evidence type="ECO:0000256" key="1">
    <source>
        <dbReference type="SAM" id="MobiDB-lite"/>
    </source>
</evidence>
<keyword evidence="2" id="KW-0472">Membrane</keyword>
<protein>
    <submittedName>
        <fullName evidence="4">DUF1707 domain-containing protein</fullName>
    </submittedName>
</protein>
<dbReference type="Pfam" id="PF08044">
    <property type="entry name" value="DUF1707"/>
    <property type="match status" value="1"/>
</dbReference>
<keyword evidence="5" id="KW-1185">Reference proteome</keyword>
<feature type="domain" description="DUF1707" evidence="3">
    <location>
        <begin position="25"/>
        <end position="77"/>
    </location>
</feature>
<dbReference type="RefSeq" id="WP_144634143.1">
    <property type="nucleotide sequence ID" value="NZ_BNAX01000004.1"/>
</dbReference>
<dbReference type="OrthoDB" id="3625082at2"/>
<feature type="transmembrane region" description="Helical" evidence="2">
    <location>
        <begin position="116"/>
        <end position="141"/>
    </location>
</feature>
<dbReference type="InterPro" id="IPR012551">
    <property type="entry name" value="DUF1707_SHOCT-like"/>
</dbReference>